<feature type="compositionally biased region" description="Low complexity" evidence="2">
    <location>
        <begin position="77"/>
        <end position="86"/>
    </location>
</feature>
<evidence type="ECO:0000259" key="3">
    <source>
        <dbReference type="Pfam" id="PF11774"/>
    </source>
</evidence>
<evidence type="ECO:0000313" key="5">
    <source>
        <dbReference type="EMBL" id="MEQ7849027.1"/>
    </source>
</evidence>
<evidence type="ECO:0000256" key="2">
    <source>
        <dbReference type="SAM" id="MobiDB-lite"/>
    </source>
</evidence>
<organism evidence="5 6">
    <name type="scientific">Nocardioides kribbensis</name>
    <dbReference type="NCBI Taxonomy" id="305517"/>
    <lineage>
        <taxon>Bacteria</taxon>
        <taxon>Bacillati</taxon>
        <taxon>Actinomycetota</taxon>
        <taxon>Actinomycetes</taxon>
        <taxon>Propionibacteriales</taxon>
        <taxon>Nocardioidaceae</taxon>
        <taxon>Nocardioides</taxon>
    </lineage>
</organism>
<feature type="region of interest" description="Disordered" evidence="2">
    <location>
        <begin position="54"/>
        <end position="104"/>
    </location>
</feature>
<dbReference type="InterPro" id="IPR042261">
    <property type="entry name" value="Lsr2-like_dimerization"/>
</dbReference>
<comment type="caution">
    <text evidence="5">The sequence shown here is derived from an EMBL/GenBank/DDBJ whole genome shotgun (WGS) entry which is preliminary data.</text>
</comment>
<dbReference type="Pfam" id="PF11774">
    <property type="entry name" value="Lsr2"/>
    <property type="match status" value="1"/>
</dbReference>
<dbReference type="EMBL" id="JBEGDP010000026">
    <property type="protein sequence ID" value="MEQ7849027.1"/>
    <property type="molecule type" value="Genomic_DNA"/>
</dbReference>
<dbReference type="Proteomes" id="UP001482520">
    <property type="component" value="Unassembled WGS sequence"/>
</dbReference>
<accession>A0ABV1P2U1</accession>
<evidence type="ECO:0000256" key="1">
    <source>
        <dbReference type="ARBA" id="ARBA00023125"/>
    </source>
</evidence>
<protein>
    <submittedName>
        <fullName evidence="5">Lsr2 family protein</fullName>
    </submittedName>
</protein>
<evidence type="ECO:0000259" key="4">
    <source>
        <dbReference type="Pfam" id="PF23359"/>
    </source>
</evidence>
<dbReference type="RefSeq" id="WP_193661942.1">
    <property type="nucleotide sequence ID" value="NZ_BAAAMM010000005.1"/>
</dbReference>
<dbReference type="Gene3D" id="3.30.60.230">
    <property type="entry name" value="Lsr2, dimerization domain"/>
    <property type="match status" value="1"/>
</dbReference>
<reference evidence="5 6" key="1">
    <citation type="submission" date="2024-02" db="EMBL/GenBank/DDBJ databases">
        <title>Full genome sequence of Nocardioides kribbensis.</title>
        <authorList>
            <person name="Poletto B.L."/>
            <person name="Silva G."/>
            <person name="Galante D."/>
            <person name="Campos K.R."/>
            <person name="Santos M.B.N."/>
            <person name="Sacchi C.T."/>
        </authorList>
    </citation>
    <scope>NUCLEOTIDE SEQUENCE [LARGE SCALE GENOMIC DNA]</scope>
    <source>
        <strain evidence="5 6">O4R</strain>
    </source>
</reference>
<keyword evidence="6" id="KW-1185">Reference proteome</keyword>
<feature type="domain" description="Lsr2 DNA-binding" evidence="4">
    <location>
        <begin position="83"/>
        <end position="117"/>
    </location>
</feature>
<gene>
    <name evidence="5" type="ORF">V6R90_17240</name>
</gene>
<dbReference type="InterPro" id="IPR036625">
    <property type="entry name" value="E3-bd_dom_sf"/>
</dbReference>
<proteinExistence type="predicted"/>
<dbReference type="Gene3D" id="4.10.320.10">
    <property type="entry name" value="E3-binding domain"/>
    <property type="match status" value="1"/>
</dbReference>
<evidence type="ECO:0000313" key="6">
    <source>
        <dbReference type="Proteomes" id="UP001482520"/>
    </source>
</evidence>
<name>A0ABV1P2U1_9ACTN</name>
<feature type="domain" description="Lsr2 dimerization" evidence="3">
    <location>
        <begin position="1"/>
        <end position="57"/>
    </location>
</feature>
<sequence length="118" mass="12404">MAQKIHIVLEDDLDGSEASETVTFGLDGTTYEIDLTDEHATELREALAPYVGHARKVSGSARRGRKASAGAAGNGSAGSADGGPSAKEIREWARSNGYEVPDRGRVSAEVREAFDAAN</sequence>
<dbReference type="Pfam" id="PF23359">
    <property type="entry name" value="Lsr2_DNA-bd"/>
    <property type="match status" value="1"/>
</dbReference>
<dbReference type="InterPro" id="IPR055370">
    <property type="entry name" value="Lsr2_DNA-bd"/>
</dbReference>
<keyword evidence="1" id="KW-0238">DNA-binding</keyword>
<dbReference type="InterPro" id="IPR024412">
    <property type="entry name" value="Lsr2_dim_dom"/>
</dbReference>